<dbReference type="EMBL" id="JAROBZ020000002">
    <property type="protein sequence ID" value="MFB3170239.1"/>
    <property type="molecule type" value="Genomic_DNA"/>
</dbReference>
<protein>
    <submittedName>
        <fullName evidence="1">Uncharacterized protein</fullName>
    </submittedName>
</protein>
<name>A0ABV4YZG5_9BACI</name>
<comment type="caution">
    <text evidence="1">The sequence shown here is derived from an EMBL/GenBank/DDBJ whole genome shotgun (WGS) entry which is preliminary data.</text>
</comment>
<evidence type="ECO:0000313" key="1">
    <source>
        <dbReference type="EMBL" id="MFB3170239.1"/>
    </source>
</evidence>
<accession>A0ABV4YZG5</accession>
<organism evidence="1 2">
    <name type="scientific">Neobacillus driksii</name>
    <dbReference type="NCBI Taxonomy" id="3035913"/>
    <lineage>
        <taxon>Bacteria</taxon>
        <taxon>Bacillati</taxon>
        <taxon>Bacillota</taxon>
        <taxon>Bacilli</taxon>
        <taxon>Bacillales</taxon>
        <taxon>Bacillaceae</taxon>
        <taxon>Neobacillus</taxon>
    </lineage>
</organism>
<evidence type="ECO:0000313" key="2">
    <source>
        <dbReference type="Proteomes" id="UP001241748"/>
    </source>
</evidence>
<gene>
    <name evidence="1" type="ORF">P5G62_024330</name>
</gene>
<dbReference type="Proteomes" id="UP001241748">
    <property type="component" value="Unassembled WGS sequence"/>
</dbReference>
<sequence>MDFAGRMINQAGKQMNNAGGEEFFAGKSFFMKEGIVKSAYFLEFTSISTI</sequence>
<proteinExistence type="predicted"/>
<reference evidence="1 2" key="1">
    <citation type="submission" date="2024-05" db="EMBL/GenBank/DDBJ databases">
        <authorList>
            <person name="Venkateswaran K."/>
        </authorList>
    </citation>
    <scope>NUCLEOTIDE SEQUENCE [LARGE SCALE GENOMIC DNA]</scope>
    <source>
        <strain evidence="1 2">179-C4-2-HS</strain>
    </source>
</reference>
<dbReference type="RefSeq" id="WP_306077168.1">
    <property type="nucleotide sequence ID" value="NZ_JAROBZ020000002.1"/>
</dbReference>
<keyword evidence="2" id="KW-1185">Reference proteome</keyword>